<feature type="transmembrane region" description="Helical" evidence="1">
    <location>
        <begin position="47"/>
        <end position="67"/>
    </location>
</feature>
<protein>
    <submittedName>
        <fullName evidence="2">Uncharacterized protein</fullName>
    </submittedName>
</protein>
<accession>A0A1G1W772</accession>
<proteinExistence type="predicted"/>
<keyword evidence="1" id="KW-0472">Membrane</keyword>
<keyword evidence="1" id="KW-0812">Transmembrane</keyword>
<organism evidence="2 3">
    <name type="scientific">Candidatus Woykebacteria bacterium RBG_13_40_15</name>
    <dbReference type="NCBI Taxonomy" id="1802593"/>
    <lineage>
        <taxon>Bacteria</taxon>
        <taxon>Candidatus Woykeibacteriota</taxon>
    </lineage>
</organism>
<evidence type="ECO:0000313" key="2">
    <source>
        <dbReference type="EMBL" id="OGY23508.1"/>
    </source>
</evidence>
<sequence length="85" mass="9394">MWLLWEFYWAVRESRSLQMLVLGIVLATLAVAEAAVVGAGWLHLEKLFAGVTVVVIASAAAASLYAADAAYRREEERRMEAGQRL</sequence>
<dbReference type="Proteomes" id="UP000176631">
    <property type="component" value="Unassembled WGS sequence"/>
</dbReference>
<gene>
    <name evidence="2" type="ORF">A2172_04850</name>
</gene>
<dbReference type="AlphaFoldDB" id="A0A1G1W772"/>
<evidence type="ECO:0000256" key="1">
    <source>
        <dbReference type="SAM" id="Phobius"/>
    </source>
</evidence>
<comment type="caution">
    <text evidence="2">The sequence shown here is derived from an EMBL/GenBank/DDBJ whole genome shotgun (WGS) entry which is preliminary data.</text>
</comment>
<dbReference type="EMBL" id="MHCP01000025">
    <property type="protein sequence ID" value="OGY23508.1"/>
    <property type="molecule type" value="Genomic_DNA"/>
</dbReference>
<evidence type="ECO:0000313" key="3">
    <source>
        <dbReference type="Proteomes" id="UP000176631"/>
    </source>
</evidence>
<reference evidence="2 3" key="1">
    <citation type="journal article" date="2016" name="Nat. Commun.">
        <title>Thousands of microbial genomes shed light on interconnected biogeochemical processes in an aquifer system.</title>
        <authorList>
            <person name="Anantharaman K."/>
            <person name="Brown C.T."/>
            <person name="Hug L.A."/>
            <person name="Sharon I."/>
            <person name="Castelle C.J."/>
            <person name="Probst A.J."/>
            <person name="Thomas B.C."/>
            <person name="Singh A."/>
            <person name="Wilkins M.J."/>
            <person name="Karaoz U."/>
            <person name="Brodie E.L."/>
            <person name="Williams K.H."/>
            <person name="Hubbard S.S."/>
            <person name="Banfield J.F."/>
        </authorList>
    </citation>
    <scope>NUCLEOTIDE SEQUENCE [LARGE SCALE GENOMIC DNA]</scope>
</reference>
<keyword evidence="1" id="KW-1133">Transmembrane helix</keyword>
<dbReference type="STRING" id="1802593.A2172_04850"/>
<feature type="transmembrane region" description="Helical" evidence="1">
    <location>
        <begin position="20"/>
        <end position="41"/>
    </location>
</feature>
<name>A0A1G1W772_9BACT</name>